<evidence type="ECO:0000256" key="1">
    <source>
        <dbReference type="ARBA" id="ARBA00004613"/>
    </source>
</evidence>
<accession>A0A8S2W8J2</accession>
<proteinExistence type="inferred from homology"/>
<dbReference type="SUPFAM" id="SSF53474">
    <property type="entry name" value="alpha/beta-Hydrolases"/>
    <property type="match status" value="1"/>
</dbReference>
<evidence type="ECO:0000256" key="2">
    <source>
        <dbReference type="ARBA" id="ARBA00010701"/>
    </source>
</evidence>
<protein>
    <recommendedName>
        <fullName evidence="5">Lipase domain-containing protein</fullName>
    </recommendedName>
</protein>
<dbReference type="EMBL" id="CAJNOK010055376">
    <property type="protein sequence ID" value="CAF1619220.1"/>
    <property type="molecule type" value="Genomic_DNA"/>
</dbReference>
<evidence type="ECO:0000256" key="4">
    <source>
        <dbReference type="RuleBase" id="RU004262"/>
    </source>
</evidence>
<comment type="caution">
    <text evidence="7">The sequence shown here is derived from an EMBL/GenBank/DDBJ whole genome shotgun (WGS) entry which is preliminary data.</text>
</comment>
<evidence type="ECO:0000256" key="3">
    <source>
        <dbReference type="ARBA" id="ARBA00022525"/>
    </source>
</evidence>
<evidence type="ECO:0000313" key="8">
    <source>
        <dbReference type="Proteomes" id="UP000682733"/>
    </source>
</evidence>
<dbReference type="Proteomes" id="UP000682733">
    <property type="component" value="Unassembled WGS sequence"/>
</dbReference>
<dbReference type="AlphaFoldDB" id="A0A8S2W8J2"/>
<dbReference type="PRINTS" id="PR00821">
    <property type="entry name" value="TAGLIPASE"/>
</dbReference>
<sequence>LFNTTICNHMAAVKLFTDSILNKCSYLAYPCAKYDDLKSHKCSLKCEDGQCNRMGYYASPRQGKGKLYLNTQGGLDGSFCSYHYQVSLKSGSDFVQAKGKVILTLVGSLQTATIEFDK</sequence>
<dbReference type="GO" id="GO:0016298">
    <property type="term" value="F:lipase activity"/>
    <property type="evidence" value="ECO:0007669"/>
    <property type="project" value="InterPro"/>
</dbReference>
<dbReference type="Gene3D" id="3.40.50.1820">
    <property type="entry name" value="alpha/beta hydrolase"/>
    <property type="match status" value="1"/>
</dbReference>
<keyword evidence="3" id="KW-0964">Secreted</keyword>
<dbReference type="PANTHER" id="PTHR11610">
    <property type="entry name" value="LIPASE"/>
    <property type="match status" value="1"/>
</dbReference>
<dbReference type="GO" id="GO:0005615">
    <property type="term" value="C:extracellular space"/>
    <property type="evidence" value="ECO:0007669"/>
    <property type="project" value="TreeGrafter"/>
</dbReference>
<dbReference type="GO" id="GO:0016042">
    <property type="term" value="P:lipid catabolic process"/>
    <property type="evidence" value="ECO:0007669"/>
    <property type="project" value="TreeGrafter"/>
</dbReference>
<reference evidence="7" key="1">
    <citation type="submission" date="2021-02" db="EMBL/GenBank/DDBJ databases">
        <authorList>
            <person name="Nowell W R."/>
        </authorList>
    </citation>
    <scope>NUCLEOTIDE SEQUENCE</scope>
</reference>
<comment type="similarity">
    <text evidence="2 4">Belongs to the AB hydrolase superfamily. Lipase family.</text>
</comment>
<gene>
    <name evidence="6" type="ORF">OVA965_LOCUS43091</name>
    <name evidence="7" type="ORF">TMI583_LOCUS45218</name>
</gene>
<dbReference type="InterPro" id="IPR029058">
    <property type="entry name" value="AB_hydrolase_fold"/>
</dbReference>
<organism evidence="7 8">
    <name type="scientific">Didymodactylos carnosus</name>
    <dbReference type="NCBI Taxonomy" id="1234261"/>
    <lineage>
        <taxon>Eukaryota</taxon>
        <taxon>Metazoa</taxon>
        <taxon>Spiralia</taxon>
        <taxon>Gnathifera</taxon>
        <taxon>Rotifera</taxon>
        <taxon>Eurotatoria</taxon>
        <taxon>Bdelloidea</taxon>
        <taxon>Philodinida</taxon>
        <taxon>Philodinidae</taxon>
        <taxon>Didymodactylos</taxon>
    </lineage>
</organism>
<feature type="non-terminal residue" evidence="7">
    <location>
        <position position="1"/>
    </location>
</feature>
<comment type="subcellular location">
    <subcellularLocation>
        <location evidence="1">Secreted</location>
    </subcellularLocation>
</comment>
<dbReference type="Pfam" id="PF00151">
    <property type="entry name" value="Lipase"/>
    <property type="match status" value="1"/>
</dbReference>
<feature type="domain" description="Lipase" evidence="5">
    <location>
        <begin position="5"/>
        <end position="72"/>
    </location>
</feature>
<evidence type="ECO:0000313" key="7">
    <source>
        <dbReference type="EMBL" id="CAF4437539.1"/>
    </source>
</evidence>
<dbReference type="InterPro" id="IPR013818">
    <property type="entry name" value="Lipase"/>
</dbReference>
<dbReference type="EMBL" id="CAJOBA010080105">
    <property type="protein sequence ID" value="CAF4437539.1"/>
    <property type="molecule type" value="Genomic_DNA"/>
</dbReference>
<dbReference type="InterPro" id="IPR000734">
    <property type="entry name" value="TAG_lipase"/>
</dbReference>
<dbReference type="Proteomes" id="UP000677228">
    <property type="component" value="Unassembled WGS sequence"/>
</dbReference>
<name>A0A8S2W8J2_9BILA</name>
<evidence type="ECO:0000313" key="6">
    <source>
        <dbReference type="EMBL" id="CAF1619220.1"/>
    </source>
</evidence>
<evidence type="ECO:0000259" key="5">
    <source>
        <dbReference type="Pfam" id="PF00151"/>
    </source>
</evidence>